<feature type="compositionally biased region" description="Basic and acidic residues" evidence="1">
    <location>
        <begin position="756"/>
        <end position="786"/>
    </location>
</feature>
<feature type="compositionally biased region" description="Basic and acidic residues" evidence="1">
    <location>
        <begin position="94"/>
        <end position="107"/>
    </location>
</feature>
<sequence length="1371" mass="153403">MESKAIYVRIPLRPDISNLCRSPGASERLLSSNSGSVSETRSSLKSAILTPSQRILEVPTRPTQDAKGRWIEHTILGDVAEYEEMLKQMGGIASREKAKEGEAAKEEVEVEEEEEEVEEGGQARRAKGETTMPSTAQKPEELTMSQARTGVGEDILEGDYPDEVAEMVRTVPESAHLIKEAYQERKRHCQGLAAEVERIRTERNNVKLSKELERFIWLRIAAGKQTNSLVNWEEKNAEWMKTKDHLQAATQKAESELAMERADFHRAKMEELDMFDVAVPPEARHADDTLWEMSLRGCWSKYIQVGNIFSSLFTNMEDGTREHVERIGRPDLDIVSSLANSHAGQHGKGMRRNWFDVEFLRERREKYYSIIKQSEPHKPILDHMHVVGVGMEARMSAAANEPISLIEIEETITATDKGGKEWAEVLKKKEAKAAEKEAEARAKETAKTAAREAAAAARGPGICLVENRVHFIGPVKSLMRRKVHIINIGTTAIYYTWVRQPVNQTVPESLGVESMLTFGGAVKPSMQNSGVGVAPPRGARKGLQWVETSCFYLVNEDGVILPGEEFDFVFLFRSSRPGIFLEEWELQTNPRLKKPLPLVCLKGIALGEDVASVRRRDLIEELEKREKIHTVEETIDCLLDRVRTPTRARRRSSLMSLMLSIDVQRPSLTGDDSRRRSRLSLLVMNSRRPSLQMKEAARRKSAQFSTTTDRSLLEARGEEKTVGDAVQWADQSIAPTSGAAAAAAATGTDVSAEVDGATKEAQEVKETEKAQDTKEPKEGKDGAEGKEDPFKAWWEYEECSLYFIRVNVDMFPPVYYADDIYYEMSQIASEVQAIHTQRFEEQRLKEVQERERKAAEEKEKEAERKSSKKQKQNPTPIRLGTTSTPGEKSGKTAVVTPKAKGKKGAKGSKGPEESAKEDEEGEEDVAGLAGGILPTFAKTPGDSSRSTSAALETAGDPDQGRRKRSLVPQSLQRRSSTLRLLLQMDGFESEAILNRILRGEDIKQAFSPAPFDEGAEDGVWDACIPALMQGVKELSSTDNRGEELVKRLESLIEVAQIPLEQTSFRWSSMLRALRSAALHIPAIAEEVTEDIESGREEGVGVEAGGESKLTKNLSTGSSIMAPFLQVKNANKEVETSQQLAAVPGNGNGPPAMDVQLMDLMQLNAGLFNFGETDEKVRKEEYMNEVLGRFYRVLYDAIGEFEVNMDSSESIVGNILDTWAQEAEEIAEKDPKELEPMRWRVFALRRTKKALLSRQKSWVDYEPQSEGEEDDEADEDGEDQKEEEEEEEERNVEEDDQYPWSPDCQGGSVKAMEANGLLGVRGENEDKEDNNDNDDDEDDGEGDDDEEDDNDDDDDDEEDEGDEDEDEKQTEY</sequence>
<feature type="compositionally biased region" description="Acidic residues" evidence="1">
    <location>
        <begin position="915"/>
        <end position="925"/>
    </location>
</feature>
<evidence type="ECO:0000313" key="2">
    <source>
        <dbReference type="EMBL" id="GBG76830.1"/>
    </source>
</evidence>
<feature type="compositionally biased region" description="Polar residues" evidence="1">
    <location>
        <begin position="131"/>
        <end position="141"/>
    </location>
</feature>
<keyword evidence="3" id="KW-1185">Reference proteome</keyword>
<accession>A0A388L3F5</accession>
<reference evidence="2 3" key="1">
    <citation type="journal article" date="2018" name="Cell">
        <title>The Chara Genome: Secondary Complexity and Implications for Plant Terrestrialization.</title>
        <authorList>
            <person name="Nishiyama T."/>
            <person name="Sakayama H."/>
            <person name="Vries J.D."/>
            <person name="Buschmann H."/>
            <person name="Saint-Marcoux D."/>
            <person name="Ullrich K.K."/>
            <person name="Haas F.B."/>
            <person name="Vanderstraeten L."/>
            <person name="Becker D."/>
            <person name="Lang D."/>
            <person name="Vosolsobe S."/>
            <person name="Rombauts S."/>
            <person name="Wilhelmsson P.K.I."/>
            <person name="Janitza P."/>
            <person name="Kern R."/>
            <person name="Heyl A."/>
            <person name="Rumpler F."/>
            <person name="Villalobos L.I.A.C."/>
            <person name="Clay J.M."/>
            <person name="Skokan R."/>
            <person name="Toyoda A."/>
            <person name="Suzuki Y."/>
            <person name="Kagoshima H."/>
            <person name="Schijlen E."/>
            <person name="Tajeshwar N."/>
            <person name="Catarino B."/>
            <person name="Hetherington A.J."/>
            <person name="Saltykova A."/>
            <person name="Bonnot C."/>
            <person name="Breuninger H."/>
            <person name="Symeonidi A."/>
            <person name="Radhakrishnan G.V."/>
            <person name="Van Nieuwerburgh F."/>
            <person name="Deforce D."/>
            <person name="Chang C."/>
            <person name="Karol K.G."/>
            <person name="Hedrich R."/>
            <person name="Ulvskov P."/>
            <person name="Glockner G."/>
            <person name="Delwiche C.F."/>
            <person name="Petrasek J."/>
            <person name="Van de Peer Y."/>
            <person name="Friml J."/>
            <person name="Beilby M."/>
            <person name="Dolan L."/>
            <person name="Kohara Y."/>
            <person name="Sugano S."/>
            <person name="Fujiyama A."/>
            <person name="Delaux P.-M."/>
            <person name="Quint M."/>
            <person name="TheiBen G."/>
            <person name="Hagemann M."/>
            <person name="Harholt J."/>
            <person name="Dunand C."/>
            <person name="Zachgo S."/>
            <person name="Langdale J."/>
            <person name="Maumus F."/>
            <person name="Straeten D.V.D."/>
            <person name="Gould S.B."/>
            <person name="Rensing S.A."/>
        </authorList>
    </citation>
    <scope>NUCLEOTIDE SEQUENCE [LARGE SCALE GENOMIC DNA]</scope>
    <source>
        <strain evidence="2 3">S276</strain>
    </source>
</reference>
<feature type="region of interest" description="Disordered" evidence="1">
    <location>
        <begin position="747"/>
        <end position="786"/>
    </location>
</feature>
<protein>
    <submittedName>
        <fullName evidence="2">Uncharacterized protein</fullName>
    </submittedName>
</protein>
<dbReference type="EMBL" id="BFEA01000254">
    <property type="protein sequence ID" value="GBG76830.1"/>
    <property type="molecule type" value="Genomic_DNA"/>
</dbReference>
<dbReference type="Gramene" id="GBG76830">
    <property type="protein sequence ID" value="GBG76830"/>
    <property type="gene ID" value="CBR_g23046"/>
</dbReference>
<feature type="region of interest" description="Disordered" evidence="1">
    <location>
        <begin position="1257"/>
        <end position="1371"/>
    </location>
</feature>
<name>A0A388L3F5_CHABU</name>
<dbReference type="PANTHER" id="PTHR48421">
    <property type="entry name" value="MYCBP-ASSOCIATED PROTEIN"/>
    <property type="match status" value="1"/>
</dbReference>
<organism evidence="2 3">
    <name type="scientific">Chara braunii</name>
    <name type="common">Braun's stonewort</name>
    <dbReference type="NCBI Taxonomy" id="69332"/>
    <lineage>
        <taxon>Eukaryota</taxon>
        <taxon>Viridiplantae</taxon>
        <taxon>Streptophyta</taxon>
        <taxon>Charophyceae</taxon>
        <taxon>Charales</taxon>
        <taxon>Characeae</taxon>
        <taxon>Chara</taxon>
    </lineage>
</organism>
<dbReference type="InterPro" id="IPR032707">
    <property type="entry name" value="MYCBPAP"/>
</dbReference>
<dbReference type="OrthoDB" id="568463at2759"/>
<evidence type="ECO:0000313" key="3">
    <source>
        <dbReference type="Proteomes" id="UP000265515"/>
    </source>
</evidence>
<proteinExistence type="predicted"/>
<feature type="region of interest" description="Disordered" evidence="1">
    <location>
        <begin position="26"/>
        <end position="45"/>
    </location>
</feature>
<gene>
    <name evidence="2" type="ORF">CBR_g23046</name>
</gene>
<feature type="region of interest" description="Disordered" evidence="1">
    <location>
        <begin position="850"/>
        <end position="971"/>
    </location>
</feature>
<feature type="compositionally biased region" description="Polar residues" evidence="1">
    <location>
        <begin position="29"/>
        <end position="45"/>
    </location>
</feature>
<dbReference type="STRING" id="69332.A0A388L3F5"/>
<dbReference type="Pfam" id="PF14646">
    <property type="entry name" value="MYCBPAP"/>
    <property type="match status" value="1"/>
</dbReference>
<feature type="compositionally biased region" description="Acidic residues" evidence="1">
    <location>
        <begin position="1324"/>
        <end position="1371"/>
    </location>
</feature>
<feature type="compositionally biased region" description="Acidic residues" evidence="1">
    <location>
        <begin position="1262"/>
        <end position="1296"/>
    </location>
</feature>
<evidence type="ECO:0000256" key="1">
    <source>
        <dbReference type="SAM" id="MobiDB-lite"/>
    </source>
</evidence>
<feature type="region of interest" description="Disordered" evidence="1">
    <location>
        <begin position="93"/>
        <end position="141"/>
    </location>
</feature>
<feature type="compositionally biased region" description="Polar residues" evidence="1">
    <location>
        <begin position="941"/>
        <end position="950"/>
    </location>
</feature>
<comment type="caution">
    <text evidence="2">The sequence shown here is derived from an EMBL/GenBank/DDBJ whole genome shotgun (WGS) entry which is preliminary data.</text>
</comment>
<dbReference type="Proteomes" id="UP000265515">
    <property type="component" value="Unassembled WGS sequence"/>
</dbReference>
<feature type="compositionally biased region" description="Basic and acidic residues" evidence="1">
    <location>
        <begin position="850"/>
        <end position="865"/>
    </location>
</feature>
<dbReference type="PANTHER" id="PTHR48421:SF1">
    <property type="entry name" value="MYCBP-ASSOCIATED PROTEIN"/>
    <property type="match status" value="1"/>
</dbReference>
<feature type="region of interest" description="Disordered" evidence="1">
    <location>
        <begin position="690"/>
        <end position="718"/>
    </location>
</feature>
<feature type="compositionally biased region" description="Acidic residues" evidence="1">
    <location>
        <begin position="108"/>
        <end position="119"/>
    </location>
</feature>